<feature type="compositionally biased region" description="Polar residues" evidence="1">
    <location>
        <begin position="85"/>
        <end position="119"/>
    </location>
</feature>
<comment type="caution">
    <text evidence="2">The sequence shown here is derived from an EMBL/GenBank/DDBJ whole genome shotgun (WGS) entry which is preliminary data.</text>
</comment>
<proteinExistence type="predicted"/>
<dbReference type="Proteomes" id="UP001215280">
    <property type="component" value="Unassembled WGS sequence"/>
</dbReference>
<organism evidence="2 3">
    <name type="scientific">Mycena maculata</name>
    <dbReference type="NCBI Taxonomy" id="230809"/>
    <lineage>
        <taxon>Eukaryota</taxon>
        <taxon>Fungi</taxon>
        <taxon>Dikarya</taxon>
        <taxon>Basidiomycota</taxon>
        <taxon>Agaricomycotina</taxon>
        <taxon>Agaricomycetes</taxon>
        <taxon>Agaricomycetidae</taxon>
        <taxon>Agaricales</taxon>
        <taxon>Marasmiineae</taxon>
        <taxon>Mycenaceae</taxon>
        <taxon>Mycena</taxon>
    </lineage>
</organism>
<feature type="compositionally biased region" description="Basic and acidic residues" evidence="1">
    <location>
        <begin position="123"/>
        <end position="144"/>
    </location>
</feature>
<protein>
    <submittedName>
        <fullName evidence="2">Uncharacterized protein</fullName>
    </submittedName>
</protein>
<feature type="region of interest" description="Disordered" evidence="1">
    <location>
        <begin position="1"/>
        <end position="21"/>
    </location>
</feature>
<dbReference type="EMBL" id="JARJLG010000048">
    <property type="protein sequence ID" value="KAJ7760666.1"/>
    <property type="molecule type" value="Genomic_DNA"/>
</dbReference>
<dbReference type="AlphaFoldDB" id="A0AAD7NH85"/>
<name>A0AAD7NH85_9AGAR</name>
<evidence type="ECO:0000313" key="3">
    <source>
        <dbReference type="Proteomes" id="UP001215280"/>
    </source>
</evidence>
<feature type="region of interest" description="Disordered" evidence="1">
    <location>
        <begin position="48"/>
        <end position="194"/>
    </location>
</feature>
<evidence type="ECO:0000313" key="2">
    <source>
        <dbReference type="EMBL" id="KAJ7760666.1"/>
    </source>
</evidence>
<reference evidence="2" key="1">
    <citation type="submission" date="2023-03" db="EMBL/GenBank/DDBJ databases">
        <title>Massive genome expansion in bonnet fungi (Mycena s.s.) driven by repeated elements and novel gene families across ecological guilds.</title>
        <authorList>
            <consortium name="Lawrence Berkeley National Laboratory"/>
            <person name="Harder C.B."/>
            <person name="Miyauchi S."/>
            <person name="Viragh M."/>
            <person name="Kuo A."/>
            <person name="Thoen E."/>
            <person name="Andreopoulos B."/>
            <person name="Lu D."/>
            <person name="Skrede I."/>
            <person name="Drula E."/>
            <person name="Henrissat B."/>
            <person name="Morin E."/>
            <person name="Kohler A."/>
            <person name="Barry K."/>
            <person name="LaButti K."/>
            <person name="Morin E."/>
            <person name="Salamov A."/>
            <person name="Lipzen A."/>
            <person name="Mereny Z."/>
            <person name="Hegedus B."/>
            <person name="Baldrian P."/>
            <person name="Stursova M."/>
            <person name="Weitz H."/>
            <person name="Taylor A."/>
            <person name="Grigoriev I.V."/>
            <person name="Nagy L.G."/>
            <person name="Martin F."/>
            <person name="Kauserud H."/>
        </authorList>
    </citation>
    <scope>NUCLEOTIDE SEQUENCE</scope>
    <source>
        <strain evidence="2">CBHHK188m</strain>
    </source>
</reference>
<gene>
    <name evidence="2" type="ORF">DFH07DRAFT_429003</name>
</gene>
<feature type="compositionally biased region" description="Polar residues" evidence="1">
    <location>
        <begin position="48"/>
        <end position="62"/>
    </location>
</feature>
<feature type="compositionally biased region" description="Pro residues" evidence="1">
    <location>
        <begin position="185"/>
        <end position="194"/>
    </location>
</feature>
<evidence type="ECO:0000256" key="1">
    <source>
        <dbReference type="SAM" id="MobiDB-lite"/>
    </source>
</evidence>
<accession>A0AAD7NH85</accession>
<sequence length="400" mass="44273">MYPNCPAAGPSWASSSTPTSSIDCAKAESQQLRSMSPTSTVWFPLNEEASNSQWPPKITFSSPRRVKSCPRAASPDSMQGIIVQRPQSSRAGHTRSATRAIPNRSSRSNSLSVPTTPTSLWRHVSDPKPDALFTRELDGPDRCTHPPGDSGRIRAIPPSMDMEPKAPPCPKSRHEGEVARGEASPSPPVPLPGPSYPSTIPSIPTPPEHSVLSRWGLYERKFRELWGVEKAKNPHLPLVISPFNPLRAWMPALYWKSVTMSQAPSLKVEWNFKKPLPSPSLRPKLRSRKNCDVVGLGLSARAIFAGKLRHHCRACAEDGLLKRLLRYNYSSARADNMLESALAIISDDDDCEMDDASADDGFPEGVFLRDQDDFDDDDRSMDDVPLIVERPAESYLLRLF</sequence>
<keyword evidence="3" id="KW-1185">Reference proteome</keyword>